<dbReference type="InterPro" id="IPR031148">
    <property type="entry name" value="Plexin"/>
</dbReference>
<dbReference type="PROSITE" id="PS51004">
    <property type="entry name" value="SEMA"/>
    <property type="match status" value="1"/>
</dbReference>
<evidence type="ECO:0000256" key="5">
    <source>
        <dbReference type="ARBA" id="ARBA00022692"/>
    </source>
</evidence>
<keyword evidence="16" id="KW-1185">Reference proteome</keyword>
<keyword evidence="4" id="KW-0597">Phosphoprotein</keyword>
<dbReference type="Gene3D" id="2.60.40.10">
    <property type="entry name" value="Immunoglobulins"/>
    <property type="match status" value="3"/>
</dbReference>
<keyword evidence="10" id="KW-1015">Disulfide bond</keyword>
<feature type="domain" description="Sema" evidence="14">
    <location>
        <begin position="1"/>
        <end position="307"/>
    </location>
</feature>
<keyword evidence="11" id="KW-0325">Glycoprotein</keyword>
<evidence type="ECO:0000256" key="6">
    <source>
        <dbReference type="ARBA" id="ARBA00022729"/>
    </source>
</evidence>
<dbReference type="InterPro" id="IPR002909">
    <property type="entry name" value="IPT_dom"/>
</dbReference>
<dbReference type="Pfam" id="PF17960">
    <property type="entry name" value="TIG_plexin"/>
    <property type="match status" value="1"/>
</dbReference>
<accession>A0A7M7MYN6</accession>
<dbReference type="RefSeq" id="XP_030828508.1">
    <property type="nucleotide sequence ID" value="XM_030972648.1"/>
</dbReference>
<dbReference type="Proteomes" id="UP000007110">
    <property type="component" value="Unassembled WGS sequence"/>
</dbReference>
<name>A0A7M7MYN6_STRPU</name>
<dbReference type="Pfam" id="PF01833">
    <property type="entry name" value="TIG"/>
    <property type="match status" value="1"/>
</dbReference>
<dbReference type="FunFam" id="2.60.40.10:FF:000071">
    <property type="entry name" value="Plexin A2"/>
    <property type="match status" value="1"/>
</dbReference>
<keyword evidence="9" id="KW-0472">Membrane</keyword>
<evidence type="ECO:0000313" key="16">
    <source>
        <dbReference type="Proteomes" id="UP000007110"/>
    </source>
</evidence>
<dbReference type="SUPFAM" id="SSF101912">
    <property type="entry name" value="Sema domain"/>
    <property type="match status" value="1"/>
</dbReference>
<evidence type="ECO:0000256" key="11">
    <source>
        <dbReference type="ARBA" id="ARBA00023180"/>
    </source>
</evidence>
<dbReference type="GeneID" id="100888449"/>
<dbReference type="Pfam" id="PF01403">
    <property type="entry name" value="Sema"/>
    <property type="match status" value="1"/>
</dbReference>
<dbReference type="Pfam" id="PF24479">
    <property type="entry name" value="PSI_PlexinA-B"/>
    <property type="match status" value="1"/>
</dbReference>
<dbReference type="InParanoid" id="A0A7M7MYN6"/>
<dbReference type="Pfam" id="PF01437">
    <property type="entry name" value="PSI"/>
    <property type="match status" value="1"/>
</dbReference>
<feature type="signal peptide" evidence="13">
    <location>
        <begin position="1"/>
        <end position="25"/>
    </location>
</feature>
<evidence type="ECO:0000256" key="1">
    <source>
        <dbReference type="ARBA" id="ARBA00004251"/>
    </source>
</evidence>
<dbReference type="Pfam" id="PF18020">
    <property type="entry name" value="TIG_2"/>
    <property type="match status" value="1"/>
</dbReference>
<reference evidence="15" key="2">
    <citation type="submission" date="2021-01" db="UniProtKB">
        <authorList>
            <consortium name="EnsemblMetazoa"/>
        </authorList>
    </citation>
    <scope>IDENTIFICATION</scope>
</reference>
<dbReference type="SMART" id="SM00630">
    <property type="entry name" value="Sema"/>
    <property type="match status" value="1"/>
</dbReference>
<evidence type="ECO:0000256" key="4">
    <source>
        <dbReference type="ARBA" id="ARBA00022553"/>
    </source>
</evidence>
<dbReference type="InterPro" id="IPR036352">
    <property type="entry name" value="Semap_dom_sf"/>
</dbReference>
<reference evidence="16" key="1">
    <citation type="submission" date="2015-02" db="EMBL/GenBank/DDBJ databases">
        <title>Genome sequencing for Strongylocentrotus purpuratus.</title>
        <authorList>
            <person name="Murali S."/>
            <person name="Liu Y."/>
            <person name="Vee V."/>
            <person name="English A."/>
            <person name="Wang M."/>
            <person name="Skinner E."/>
            <person name="Han Y."/>
            <person name="Muzny D.M."/>
            <person name="Worley K.C."/>
            <person name="Gibbs R.A."/>
        </authorList>
    </citation>
    <scope>NUCLEOTIDE SEQUENCE</scope>
</reference>
<evidence type="ECO:0000256" key="12">
    <source>
        <dbReference type="PROSITE-ProRule" id="PRU00352"/>
    </source>
</evidence>
<keyword evidence="6 13" id="KW-0732">Signal</keyword>
<evidence type="ECO:0000256" key="8">
    <source>
        <dbReference type="ARBA" id="ARBA00022989"/>
    </source>
</evidence>
<dbReference type="FunFam" id="2.60.40.10:FF:002072">
    <property type="entry name" value="Plexin A1a"/>
    <property type="match status" value="1"/>
</dbReference>
<dbReference type="GO" id="GO:0017154">
    <property type="term" value="F:semaphorin receptor activity"/>
    <property type="evidence" value="ECO:0007669"/>
    <property type="project" value="InterPro"/>
</dbReference>
<dbReference type="KEGG" id="spu:100888449"/>
<dbReference type="SUPFAM" id="SSF81296">
    <property type="entry name" value="E set domains"/>
    <property type="match status" value="1"/>
</dbReference>
<dbReference type="InterPro" id="IPR016201">
    <property type="entry name" value="PSI"/>
</dbReference>
<comment type="similarity">
    <text evidence="2">Belongs to the plexin family.</text>
</comment>
<dbReference type="InterPro" id="IPR041362">
    <property type="entry name" value="TIG2_plexin"/>
</dbReference>
<evidence type="ECO:0000256" key="9">
    <source>
        <dbReference type="ARBA" id="ARBA00023136"/>
    </source>
</evidence>
<dbReference type="SMART" id="SM00423">
    <property type="entry name" value="PSI"/>
    <property type="match status" value="3"/>
</dbReference>
<evidence type="ECO:0000259" key="14">
    <source>
        <dbReference type="PROSITE" id="PS51004"/>
    </source>
</evidence>
<protein>
    <recommendedName>
        <fullName evidence="14">Sema domain-containing protein</fullName>
    </recommendedName>
</protein>
<comment type="subcellular location">
    <subcellularLocation>
        <location evidence="1">Cell membrane</location>
        <topology evidence="1">Single-pass type I membrane protein</topology>
    </subcellularLocation>
</comment>
<dbReference type="EnsemblMetazoa" id="XM_030972648">
    <property type="protein sequence ID" value="XP_030828508"/>
    <property type="gene ID" value="LOC100888449"/>
</dbReference>
<dbReference type="PANTHER" id="PTHR22625">
    <property type="entry name" value="PLEXIN"/>
    <property type="match status" value="1"/>
</dbReference>
<dbReference type="InterPro" id="IPR041019">
    <property type="entry name" value="TIG1_plexin"/>
</dbReference>
<dbReference type="InterPro" id="IPR014756">
    <property type="entry name" value="Ig_E-set"/>
</dbReference>
<keyword evidence="7" id="KW-0677">Repeat</keyword>
<dbReference type="InterPro" id="IPR002165">
    <property type="entry name" value="Plexin_repeat"/>
</dbReference>
<sequence length="786" mass="85769">MPPADVFKLGAMLFCLLLIIPSIYSAPLSSYLVSSFTSPDPTLPFNHITINNITGDVYIGARQRLYQLNSDLTLKHTVDTGQCPSPNGNTNNNKLLLVAPSPEDKLVTCGSCDGSQLGDSLNIESTDDLLYAVFTSGSSSALCIYTMSDVQQSFEDAVLGCIQGGGNWLGTSNDFLQNSFCDSLPDTYTPPDTAQCTAYTQDEGDPPVTLYRYASGTVPLSASPITTMPGVIPTSIVTTIERNHTVAFMGDTQGYLHKVNIVNSSFGYAYETVPLESGSVLQDIFLDESTEQITLATSSDQDSKVLTLDLTNCGQYQTCDECIGGNGGNDGDPYCGWCTLEARCTRYEACPFRDESTRWLSYNALQCVSISDVQPNSLPYHQTQQEITITVQQLPHLESGFQYMCAFNSYEVSATIIGNTVTCTSPPANSIPSIPDGMYFLNLPLSVVSTETSVDFVTTDFFFFDCSHIKSCSSCVMTRFPCDWCVYDNKCTDDSSSCQTGDTVVIGVNNNDGSGNKGQGFCPQLLGATESFLIPVSIPFGFSLFAKNLPTDQSKGPVTYECILDIEGEEVRVPSTTFNETYILCNDKQYMYNDNILEKNVSVSVQWNGRNSIDDLSETHVTIYKCSVNSGSCSRCLSRDATPSILKCGWCGDDCNVIQSEVCQNNPFLHQNETQKCSAPVITDFDPLSGPINGHTRLEIIGTDIGVVFDDVIQIFIQDLECALTDMDEYYQPGQSVSCMAAMSTEVKSGGIEITVASGGRYKTGQSTKEFQYRGRQFDPKFIVKM</sequence>
<dbReference type="Gene3D" id="2.130.10.10">
    <property type="entry name" value="YVTN repeat-like/Quinoprotein amine dehydrogenase"/>
    <property type="match status" value="2"/>
</dbReference>
<keyword evidence="3" id="KW-1003">Cell membrane</keyword>
<proteinExistence type="inferred from homology"/>
<evidence type="ECO:0000256" key="13">
    <source>
        <dbReference type="SAM" id="SignalP"/>
    </source>
</evidence>
<organism evidence="15 16">
    <name type="scientific">Strongylocentrotus purpuratus</name>
    <name type="common">Purple sea urchin</name>
    <dbReference type="NCBI Taxonomy" id="7668"/>
    <lineage>
        <taxon>Eukaryota</taxon>
        <taxon>Metazoa</taxon>
        <taxon>Echinodermata</taxon>
        <taxon>Eleutherozoa</taxon>
        <taxon>Echinozoa</taxon>
        <taxon>Echinoidea</taxon>
        <taxon>Euechinoidea</taxon>
        <taxon>Echinacea</taxon>
        <taxon>Camarodonta</taxon>
        <taxon>Echinidea</taxon>
        <taxon>Strongylocentrotidae</taxon>
        <taxon>Strongylocentrotus</taxon>
    </lineage>
</organism>
<evidence type="ECO:0000256" key="10">
    <source>
        <dbReference type="ARBA" id="ARBA00023157"/>
    </source>
</evidence>
<evidence type="ECO:0000256" key="3">
    <source>
        <dbReference type="ARBA" id="ARBA00022475"/>
    </source>
</evidence>
<evidence type="ECO:0000256" key="2">
    <source>
        <dbReference type="ARBA" id="ARBA00010297"/>
    </source>
</evidence>
<dbReference type="PANTHER" id="PTHR22625:SF44">
    <property type="entry name" value="PLEXIN-B"/>
    <property type="match status" value="1"/>
</dbReference>
<dbReference type="InterPro" id="IPR001627">
    <property type="entry name" value="Semap_dom"/>
</dbReference>
<dbReference type="InterPro" id="IPR015943">
    <property type="entry name" value="WD40/YVTN_repeat-like_dom_sf"/>
</dbReference>
<evidence type="ECO:0000313" key="15">
    <source>
        <dbReference type="EnsemblMetazoa" id="XP_030828508"/>
    </source>
</evidence>
<dbReference type="AlphaFoldDB" id="A0A7M7MYN6"/>
<dbReference type="InterPro" id="IPR013783">
    <property type="entry name" value="Ig-like_fold"/>
</dbReference>
<evidence type="ECO:0000256" key="7">
    <source>
        <dbReference type="ARBA" id="ARBA00022737"/>
    </source>
</evidence>
<keyword evidence="8" id="KW-1133">Transmembrane helix</keyword>
<dbReference type="SUPFAM" id="SSF103575">
    <property type="entry name" value="Plexin repeat"/>
    <property type="match status" value="1"/>
</dbReference>
<keyword evidence="5" id="KW-0812">Transmembrane</keyword>
<dbReference type="GO" id="GO:0005886">
    <property type="term" value="C:plasma membrane"/>
    <property type="evidence" value="ECO:0007669"/>
    <property type="project" value="UniProtKB-SubCell"/>
</dbReference>
<dbReference type="OrthoDB" id="125363at2759"/>
<comment type="caution">
    <text evidence="12">Lacks conserved residue(s) required for the propagation of feature annotation.</text>
</comment>
<feature type="chain" id="PRO_5029773033" description="Sema domain-containing protein" evidence="13">
    <location>
        <begin position="26"/>
        <end position="786"/>
    </location>
</feature>
<dbReference type="FunFam" id="2.60.40.10:FF:000131">
    <property type="entry name" value="Plexin A2"/>
    <property type="match status" value="1"/>
</dbReference>